<proteinExistence type="predicted"/>
<evidence type="ECO:0000313" key="4">
    <source>
        <dbReference type="EMBL" id="SVA09990.1"/>
    </source>
</evidence>
<evidence type="ECO:0000259" key="3">
    <source>
        <dbReference type="Pfam" id="PF04412"/>
    </source>
</evidence>
<organism evidence="4">
    <name type="scientific">marine metagenome</name>
    <dbReference type="NCBI Taxonomy" id="408172"/>
    <lineage>
        <taxon>unclassified sequences</taxon>
        <taxon>metagenomes</taxon>
        <taxon>ecological metagenomes</taxon>
    </lineage>
</organism>
<reference evidence="4" key="1">
    <citation type="submission" date="2018-05" db="EMBL/GenBank/DDBJ databases">
        <authorList>
            <person name="Lanie J.A."/>
            <person name="Ng W.-L."/>
            <person name="Kazmierczak K.M."/>
            <person name="Andrzejewski T.M."/>
            <person name="Davidsen T.M."/>
            <person name="Wayne K.J."/>
            <person name="Tettelin H."/>
            <person name="Glass J.I."/>
            <person name="Rusch D."/>
            <person name="Podicherti R."/>
            <person name="Tsui H.-C.T."/>
            <person name="Winkler M.E."/>
        </authorList>
    </citation>
    <scope>NUCLEOTIDE SEQUENCE</scope>
</reference>
<dbReference type="PANTHER" id="PTHR36577:SF3">
    <property type="entry name" value="DUF521 DOMAIN PROTEIN (AFU_ORTHOLOGUE AFUA_6G00490)"/>
    <property type="match status" value="1"/>
</dbReference>
<name>A0A381T174_9ZZZZ</name>
<evidence type="ECO:0000256" key="1">
    <source>
        <dbReference type="ARBA" id="ARBA00023004"/>
    </source>
</evidence>
<sequence>VALHLTEDDVRRLDGGDGPAVRLAMRVVVRLAEALGAEELLDISAAHVDSCLYHGRAPLDFAERLAADGATVVVPTTLNVSSLDLLHPDLYRGDPEEGLLARRLMDAYVGMGCRPTWTCAPYQLEERPAFGEQIAWAESNAIAFANSVLGARTDRYGDFVDICAAVTGRAPAAGLHLDENRRATVVFRLGGLAPELYTSSLLPHVLGTLIGAVVGNRVPVIDGLPDPPGEDWLKALGAAAASAGSVGMFHVVGATPEAPTLDAALGGHQPAEVVVVAPDDLRRTRDRLNTARLDGATGDALATVSLGTPHYSVAEFGRFVEALGGRRVHPEVDVYISTGRGVLSEVEERGWAEILRSVGVTIVTDTCTYVTPILADTTGPAMTDSAKWAYYAPGNLGVEVVLGSTSECAESAVAGRVVLDEAIWATGSHDG</sequence>
<dbReference type="AlphaFoldDB" id="A0A381T174"/>
<accession>A0A381T174</accession>
<dbReference type="Pfam" id="PF04412">
    <property type="entry name" value="AcnX"/>
    <property type="match status" value="1"/>
</dbReference>
<evidence type="ECO:0000256" key="2">
    <source>
        <dbReference type="ARBA" id="ARBA00023239"/>
    </source>
</evidence>
<feature type="domain" description="Phosphomevalonate dehydratase large subunit-like" evidence="3">
    <location>
        <begin position="3"/>
        <end position="409"/>
    </location>
</feature>
<keyword evidence="1" id="KW-0408">Iron</keyword>
<protein>
    <recommendedName>
        <fullName evidence="3">Phosphomevalonate dehydratase large subunit-like domain-containing protein</fullName>
    </recommendedName>
</protein>
<dbReference type="GO" id="GO:0016829">
    <property type="term" value="F:lyase activity"/>
    <property type="evidence" value="ECO:0007669"/>
    <property type="project" value="UniProtKB-KW"/>
</dbReference>
<dbReference type="InterPro" id="IPR007506">
    <property type="entry name" value="PMDh-L-like_dom"/>
</dbReference>
<gene>
    <name evidence="4" type="ORF">METZ01_LOCUS62844</name>
</gene>
<dbReference type="PANTHER" id="PTHR36577">
    <property type="entry name" value="DUF521 DOMAIN PROTEIN (AFU_ORTHOLOGUE AFUA_6G00490)"/>
    <property type="match status" value="1"/>
</dbReference>
<keyword evidence="2" id="KW-0456">Lyase</keyword>
<dbReference type="CDD" id="cd01355">
    <property type="entry name" value="AcnX"/>
    <property type="match status" value="1"/>
</dbReference>
<dbReference type="EMBL" id="UINC01003877">
    <property type="protein sequence ID" value="SVA09990.1"/>
    <property type="molecule type" value="Genomic_DNA"/>
</dbReference>
<feature type="non-terminal residue" evidence="4">
    <location>
        <position position="1"/>
    </location>
</feature>